<sequence>MVDLVGSYSKGAGPFLSVLPPRCVGSGKGFPVLCREASATPPSTSFFIAFECGVFESAKDDRTVKTVANHSGSLQLSREYLLVLLESPL</sequence>
<reference evidence="1 2" key="1">
    <citation type="submission" date="2017-07" db="EMBL/GenBank/DDBJ databases">
        <title>Whole genome sequence of Azospirillum brasilense 2A1, a potential biofertilizer strain.</title>
        <authorList>
            <person name="Fontana C.A."/>
            <person name="Toffoli L.M."/>
            <person name="Salazar S.M."/>
            <person name="Puglisi E."/>
            <person name="Pedraza R."/>
            <person name="Bassi D."/>
            <person name="Cocconcelli P.S."/>
        </authorList>
    </citation>
    <scope>NUCLEOTIDE SEQUENCE [LARGE SCALE GENOMIC DNA]</scope>
    <source>
        <strain evidence="1 2">2A1</strain>
        <plasmid evidence="1">unnamed</plasmid>
    </source>
</reference>
<comment type="caution">
    <text evidence="1">The sequence shown here is derived from an EMBL/GenBank/DDBJ whole genome shotgun (WGS) entry which is preliminary data.</text>
</comment>
<evidence type="ECO:0000313" key="1">
    <source>
        <dbReference type="EMBL" id="OYD80814.1"/>
    </source>
</evidence>
<geneLocation type="plasmid" evidence="1">
    <name>unnamed</name>
</geneLocation>
<dbReference type="EMBL" id="NOWT01000044">
    <property type="protein sequence ID" value="OYD80814.1"/>
    <property type="molecule type" value="Genomic_DNA"/>
</dbReference>
<proteinExistence type="predicted"/>
<dbReference type="AlphaFoldDB" id="A0A235H5S0"/>
<protein>
    <submittedName>
        <fullName evidence="1">Uncharacterized protein</fullName>
    </submittedName>
</protein>
<evidence type="ECO:0000313" key="2">
    <source>
        <dbReference type="Proteomes" id="UP000215367"/>
    </source>
</evidence>
<organism evidence="1 2">
    <name type="scientific">Azospirillum brasilense</name>
    <dbReference type="NCBI Taxonomy" id="192"/>
    <lineage>
        <taxon>Bacteria</taxon>
        <taxon>Pseudomonadati</taxon>
        <taxon>Pseudomonadota</taxon>
        <taxon>Alphaproteobacteria</taxon>
        <taxon>Rhodospirillales</taxon>
        <taxon>Azospirillaceae</taxon>
        <taxon>Azospirillum</taxon>
    </lineage>
</organism>
<dbReference type="Proteomes" id="UP000215367">
    <property type="component" value="Unassembled WGS sequence"/>
</dbReference>
<gene>
    <name evidence="1" type="ORF">CHT98_29130</name>
</gene>
<keyword evidence="1" id="KW-0614">Plasmid</keyword>
<accession>A0A235H5S0</accession>
<name>A0A235H5S0_AZOBR</name>